<dbReference type="EMBL" id="CAEZYR010000176">
    <property type="protein sequence ID" value="CAB4770103.1"/>
    <property type="molecule type" value="Genomic_DNA"/>
</dbReference>
<dbReference type="SUPFAM" id="SSF48452">
    <property type="entry name" value="TPR-like"/>
    <property type="match status" value="1"/>
</dbReference>
<reference evidence="1" key="1">
    <citation type="submission" date="2020-05" db="EMBL/GenBank/DDBJ databases">
        <authorList>
            <person name="Chiriac C."/>
            <person name="Salcher M."/>
            <person name="Ghai R."/>
            <person name="Kavagutti S V."/>
        </authorList>
    </citation>
    <scope>NUCLEOTIDE SEQUENCE</scope>
</reference>
<dbReference type="AlphaFoldDB" id="A0A6J6VGD4"/>
<name>A0A6J6VGD4_9ZZZZ</name>
<dbReference type="SUPFAM" id="SSF103642">
    <property type="entry name" value="Sec-C motif"/>
    <property type="match status" value="1"/>
</dbReference>
<dbReference type="Gene3D" id="3.10.450.50">
    <property type="match status" value="1"/>
</dbReference>
<dbReference type="Pfam" id="PF02810">
    <property type="entry name" value="SEC-C"/>
    <property type="match status" value="1"/>
</dbReference>
<sequence>MQMTPGELAIIDATLRLTGPEPLAFGVLLDQLAGQGLLESLESDDPDEIVDFAGELLSHADELWITFDDECIVRIDQRLDATVFTHRITTDDLERAALRITPDLVVLDHALGGGAALQLANGRGDLVIDFDVAYDQGDRGALVGPAGWLDEFTTGDLVMLTRRGTTVEVVRAGDDLADGAPELRWLRERYERLSDGEPVGLEPSLLVLDALALDPATWKAPTRPIAELLAECGLVLDGIHVGPADREWSRRDAAAERLAAELSDEFRFAACCHVAFSEALAAFRAFDDPALEPTLDCRRVGTALVHGDVAQALVAFAHDLYGLDDMRIAIFAQQLAGEPGPSRAAGAYMTALVLDAVGDAESAAIALEQAVTADSSFGAAVDDHADALAERGELDRAIKVRQRLDLEDDDELTFLLTLRPVHRSGIGRNEPCPCGSGKKYKNCCLDKPAELSASAHARWLLHKLTKWVFARDHRDLVIGIVEEALQTTADDRQQTIAEALYESGLVASWAVFDGGIGAHYLETRVEILPAIERDMLADWVTRPLQLLEVTEQSSGSSLRVSDVRTGEALVVHDHSDDDDRSVGQLLLCHIGLVGGQFEIVGTALLVEPNRRDAALDMVDDDPDAFDVAAWFATLNRP</sequence>
<gene>
    <name evidence="1" type="ORF">UFOPK2754_03046</name>
</gene>
<protein>
    <submittedName>
        <fullName evidence="1">Unannotated protein</fullName>
    </submittedName>
</protein>
<accession>A0A6J6VGD4</accession>
<organism evidence="1">
    <name type="scientific">freshwater metagenome</name>
    <dbReference type="NCBI Taxonomy" id="449393"/>
    <lineage>
        <taxon>unclassified sequences</taxon>
        <taxon>metagenomes</taxon>
        <taxon>ecological metagenomes</taxon>
    </lineage>
</organism>
<evidence type="ECO:0000313" key="1">
    <source>
        <dbReference type="EMBL" id="CAB4770103.1"/>
    </source>
</evidence>
<dbReference type="InterPro" id="IPR004027">
    <property type="entry name" value="SEC_C_motif"/>
</dbReference>
<dbReference type="InterPro" id="IPR011990">
    <property type="entry name" value="TPR-like_helical_dom_sf"/>
</dbReference>
<proteinExistence type="predicted"/>